<dbReference type="InterPro" id="IPR029058">
    <property type="entry name" value="AB_hydrolase_fold"/>
</dbReference>
<dbReference type="OrthoDB" id="408631at2759"/>
<evidence type="ECO:0000259" key="1">
    <source>
        <dbReference type="Pfam" id="PF00135"/>
    </source>
</evidence>
<sequence length="244" mass="26937">FTTFGDNLERIRAGNTARVPVLAGNTQNDGTLFTVGENNLTAFLDSMGVGAIVSADVVRALYPEENDTDVIADSFRDFFFLCPASLWTEAFIQSGLHNVFRYEYGEYTYNQHRVYCAVFPDLQLFPNAGAWHSSERVYAPLCAVLPSSFHFFQVPELFGTFNASTATPNEVTLSKTYQTAIANFIKNPNDSPAPNWPKYAPGGSTQTLARLAYNGNVDMDNFVQAVTSDSQDAPCTSLWNAFLD</sequence>
<evidence type="ECO:0000313" key="2">
    <source>
        <dbReference type="EMBL" id="KIK55752.1"/>
    </source>
</evidence>
<dbReference type="Pfam" id="PF00135">
    <property type="entry name" value="COesterase"/>
    <property type="match status" value="1"/>
</dbReference>
<protein>
    <recommendedName>
        <fullName evidence="1">Carboxylesterase type B domain-containing protein</fullName>
    </recommendedName>
</protein>
<dbReference type="Gene3D" id="3.40.50.1820">
    <property type="entry name" value="alpha/beta hydrolase"/>
    <property type="match status" value="1"/>
</dbReference>
<dbReference type="SUPFAM" id="SSF53474">
    <property type="entry name" value="alpha/beta-Hydrolases"/>
    <property type="match status" value="1"/>
</dbReference>
<dbReference type="EMBL" id="KN834803">
    <property type="protein sequence ID" value="KIK55752.1"/>
    <property type="molecule type" value="Genomic_DNA"/>
</dbReference>
<evidence type="ECO:0000313" key="3">
    <source>
        <dbReference type="Proteomes" id="UP000053593"/>
    </source>
</evidence>
<accession>A0A0D0CCD1</accession>
<keyword evidence="3" id="KW-1185">Reference proteome</keyword>
<dbReference type="AlphaFoldDB" id="A0A0D0CCD1"/>
<dbReference type="Proteomes" id="UP000053593">
    <property type="component" value="Unassembled WGS sequence"/>
</dbReference>
<feature type="domain" description="Carboxylesterase type B" evidence="1">
    <location>
        <begin position="67"/>
        <end position="216"/>
    </location>
</feature>
<dbReference type="HOGENOM" id="CLU_1158769_0_0_1"/>
<reference evidence="2 3" key="1">
    <citation type="submission" date="2014-04" db="EMBL/GenBank/DDBJ databases">
        <title>Evolutionary Origins and Diversification of the Mycorrhizal Mutualists.</title>
        <authorList>
            <consortium name="DOE Joint Genome Institute"/>
            <consortium name="Mycorrhizal Genomics Consortium"/>
            <person name="Kohler A."/>
            <person name="Kuo A."/>
            <person name="Nagy L.G."/>
            <person name="Floudas D."/>
            <person name="Copeland A."/>
            <person name="Barry K.W."/>
            <person name="Cichocki N."/>
            <person name="Veneault-Fourrey C."/>
            <person name="LaButti K."/>
            <person name="Lindquist E.A."/>
            <person name="Lipzen A."/>
            <person name="Lundell T."/>
            <person name="Morin E."/>
            <person name="Murat C."/>
            <person name="Riley R."/>
            <person name="Ohm R."/>
            <person name="Sun H."/>
            <person name="Tunlid A."/>
            <person name="Henrissat B."/>
            <person name="Grigoriev I.V."/>
            <person name="Hibbett D.S."/>
            <person name="Martin F."/>
        </authorList>
    </citation>
    <scope>NUCLEOTIDE SEQUENCE [LARGE SCALE GENOMIC DNA]</scope>
    <source>
        <strain evidence="2 3">FD-317 M1</strain>
    </source>
</reference>
<dbReference type="InterPro" id="IPR002018">
    <property type="entry name" value="CarbesteraseB"/>
</dbReference>
<name>A0A0D0CCD1_9AGAR</name>
<proteinExistence type="predicted"/>
<organism evidence="2 3">
    <name type="scientific">Collybiopsis luxurians FD-317 M1</name>
    <dbReference type="NCBI Taxonomy" id="944289"/>
    <lineage>
        <taxon>Eukaryota</taxon>
        <taxon>Fungi</taxon>
        <taxon>Dikarya</taxon>
        <taxon>Basidiomycota</taxon>
        <taxon>Agaricomycotina</taxon>
        <taxon>Agaricomycetes</taxon>
        <taxon>Agaricomycetidae</taxon>
        <taxon>Agaricales</taxon>
        <taxon>Marasmiineae</taxon>
        <taxon>Omphalotaceae</taxon>
        <taxon>Collybiopsis</taxon>
        <taxon>Collybiopsis luxurians</taxon>
    </lineage>
</organism>
<gene>
    <name evidence="2" type="ORF">GYMLUDRAFT_175100</name>
</gene>
<feature type="non-terminal residue" evidence="2">
    <location>
        <position position="244"/>
    </location>
</feature>